<sequence length="142" mass="16670">LCFSTYEQYREQFEKKCSFNILTLFYYYGSSSDLFDFVDSLTADDVYNLQEAVNDWDETLVNTKTIFYFATVKNFLDRAYAAISDKQAQLSNQQQQAATDDEQKEQNITFADLSELRDRARLLEYSSNVQKADHNERDIDKL</sequence>
<feature type="non-terminal residue" evidence="1">
    <location>
        <position position="142"/>
    </location>
</feature>
<dbReference type="Proteomes" id="UP000681967">
    <property type="component" value="Unassembled WGS sequence"/>
</dbReference>
<name>A0A8S3G147_9BILA</name>
<dbReference type="AlphaFoldDB" id="A0A8S3G147"/>
<comment type="caution">
    <text evidence="1">The sequence shown here is derived from an EMBL/GenBank/DDBJ whole genome shotgun (WGS) entry which is preliminary data.</text>
</comment>
<organism evidence="1 2">
    <name type="scientific">Rotaria magnacalcarata</name>
    <dbReference type="NCBI Taxonomy" id="392030"/>
    <lineage>
        <taxon>Eukaryota</taxon>
        <taxon>Metazoa</taxon>
        <taxon>Spiralia</taxon>
        <taxon>Gnathifera</taxon>
        <taxon>Rotifera</taxon>
        <taxon>Eurotatoria</taxon>
        <taxon>Bdelloidea</taxon>
        <taxon>Philodinida</taxon>
        <taxon>Philodinidae</taxon>
        <taxon>Rotaria</taxon>
    </lineage>
</organism>
<reference evidence="1" key="1">
    <citation type="submission" date="2021-02" db="EMBL/GenBank/DDBJ databases">
        <authorList>
            <person name="Nowell W R."/>
        </authorList>
    </citation>
    <scope>NUCLEOTIDE SEQUENCE</scope>
</reference>
<evidence type="ECO:0000313" key="1">
    <source>
        <dbReference type="EMBL" id="CAF5147547.1"/>
    </source>
</evidence>
<accession>A0A8S3G147</accession>
<proteinExistence type="predicted"/>
<evidence type="ECO:0000313" key="2">
    <source>
        <dbReference type="Proteomes" id="UP000681967"/>
    </source>
</evidence>
<gene>
    <name evidence="1" type="ORF">BYL167_LOCUS71536</name>
</gene>
<dbReference type="EMBL" id="CAJOBH010255684">
    <property type="protein sequence ID" value="CAF5147547.1"/>
    <property type="molecule type" value="Genomic_DNA"/>
</dbReference>
<feature type="non-terminal residue" evidence="1">
    <location>
        <position position="1"/>
    </location>
</feature>
<protein>
    <submittedName>
        <fullName evidence="1">Uncharacterized protein</fullName>
    </submittedName>
</protein>